<dbReference type="RefSeq" id="WP_214585465.1">
    <property type="nucleotide sequence ID" value="NZ_CP104936.1"/>
</dbReference>
<dbReference type="EMBL" id="CP106880">
    <property type="protein sequence ID" value="UYC82697.1"/>
    <property type="molecule type" value="Genomic_DNA"/>
</dbReference>
<sequence length="257" mass="27660">MTVRAPRTCTATGLRLLPCTGDIGHRIAKNTYAPISAPTRHDTGDNHTERSSWGRYDAVGTETLYTAGSRAGALAEVLSSFKLPLGTGSALEVDARALGLTLEEFLVDVAADWEERSFMQTGALPRSWRDDRAALLIRQPAAGWLVDVEHPDSISALEPILTTHLLVGGYATFTTAALRSDDRALTTAIADIVHDASLDDGSQPMGIHFGSKFGGSWCRAFWLDRASGDLTVTGTAPITLDNPDFLTATRRFGIRAF</sequence>
<dbReference type="Proteomes" id="UP001062223">
    <property type="component" value="Plasmid unnamed"/>
</dbReference>
<geneLocation type="plasmid" evidence="2 3">
    <name>unnamed</name>
</geneLocation>
<proteinExistence type="predicted"/>
<organism evidence="2 3">
    <name type="scientific">Curtobacterium poinsettiae</name>
    <dbReference type="NCBI Taxonomy" id="159612"/>
    <lineage>
        <taxon>Bacteria</taxon>
        <taxon>Bacillati</taxon>
        <taxon>Actinomycetota</taxon>
        <taxon>Actinomycetes</taxon>
        <taxon>Micrococcales</taxon>
        <taxon>Microbacteriaceae</taxon>
        <taxon>Curtobacterium</taxon>
    </lineage>
</organism>
<evidence type="ECO:0000313" key="3">
    <source>
        <dbReference type="Proteomes" id="UP001062223"/>
    </source>
</evidence>
<evidence type="ECO:0000313" key="2">
    <source>
        <dbReference type="EMBL" id="UYC82697.1"/>
    </source>
</evidence>
<dbReference type="InterPro" id="IPR014914">
    <property type="entry name" value="RES_dom"/>
</dbReference>
<name>A0A9Q9PC02_9MICO</name>
<dbReference type="Pfam" id="PF08808">
    <property type="entry name" value="RES"/>
    <property type="match status" value="1"/>
</dbReference>
<dbReference type="KEGG" id="cpoi:OE229_17855"/>
<keyword evidence="2" id="KW-0614">Plasmid</keyword>
<reference evidence="2" key="1">
    <citation type="submission" date="2022-09" db="EMBL/GenBank/DDBJ databases">
        <title>Taxonomy of Curtobacterium flaccumfaciens.</title>
        <authorList>
            <person name="Osdaghi E."/>
            <person name="Taghavi S.M."/>
            <person name="Hamidizade M."/>
            <person name="Abachi H."/>
            <person name="Fazliarab A."/>
            <person name="Baeyen S."/>
            <person name="Portier P."/>
            <person name="Van Vaerenbergh J."/>
            <person name="Jacques M.-A."/>
        </authorList>
    </citation>
    <scope>NUCLEOTIDE SEQUENCE</scope>
    <source>
        <strain evidence="2">AGQB46</strain>
        <plasmid evidence="2">unnamed</plasmid>
    </source>
</reference>
<dbReference type="GeneID" id="99625266"/>
<feature type="domain" description="RES" evidence="1">
    <location>
        <begin position="25"/>
        <end position="135"/>
    </location>
</feature>
<evidence type="ECO:0000259" key="1">
    <source>
        <dbReference type="Pfam" id="PF08808"/>
    </source>
</evidence>
<dbReference type="AlphaFoldDB" id="A0A9Q9PC02"/>
<protein>
    <submittedName>
        <fullName evidence="2">RES family NAD+ phosphorylase</fullName>
    </submittedName>
</protein>
<gene>
    <name evidence="2" type="ORF">OE229_17855</name>
</gene>
<accession>A0A9Q9PC02</accession>